<dbReference type="InterPro" id="IPR050592">
    <property type="entry name" value="GDSL_lipolytic_enzyme"/>
</dbReference>
<evidence type="ECO:0000313" key="3">
    <source>
        <dbReference type="Proteomes" id="UP000653472"/>
    </source>
</evidence>
<protein>
    <submittedName>
        <fullName evidence="2">Phospholipase</fullName>
    </submittedName>
</protein>
<dbReference type="Pfam" id="PF00657">
    <property type="entry name" value="Lipase_GDSL"/>
    <property type="match status" value="1"/>
</dbReference>
<dbReference type="AlphaFoldDB" id="A0A969W701"/>
<dbReference type="GO" id="GO:0016788">
    <property type="term" value="F:hydrolase activity, acting on ester bonds"/>
    <property type="evidence" value="ECO:0007669"/>
    <property type="project" value="InterPro"/>
</dbReference>
<dbReference type="PROSITE" id="PS51257">
    <property type="entry name" value="PROKAR_LIPOPROTEIN"/>
    <property type="match status" value="1"/>
</dbReference>
<gene>
    <name evidence="2" type="ORF">G7Y82_05510</name>
</gene>
<dbReference type="RefSeq" id="WP_168147003.1">
    <property type="nucleotide sequence ID" value="NZ_JAAVXB010000002.1"/>
</dbReference>
<dbReference type="InterPro" id="IPR036514">
    <property type="entry name" value="SGNH_hydro_sf"/>
</dbReference>
<evidence type="ECO:0000256" key="1">
    <source>
        <dbReference type="ARBA" id="ARBA00022729"/>
    </source>
</evidence>
<dbReference type="PANTHER" id="PTHR45642:SF139">
    <property type="entry name" value="SGNH HYDROLASE-TYPE ESTERASE DOMAIN-CONTAINING PROTEIN"/>
    <property type="match status" value="1"/>
</dbReference>
<comment type="caution">
    <text evidence="2">The sequence shown here is derived from an EMBL/GenBank/DDBJ whole genome shotgun (WGS) entry which is preliminary data.</text>
</comment>
<organism evidence="2 3">
    <name type="scientific">Solimonas marina</name>
    <dbReference type="NCBI Taxonomy" id="2714601"/>
    <lineage>
        <taxon>Bacteria</taxon>
        <taxon>Pseudomonadati</taxon>
        <taxon>Pseudomonadota</taxon>
        <taxon>Gammaproteobacteria</taxon>
        <taxon>Nevskiales</taxon>
        <taxon>Nevskiaceae</taxon>
        <taxon>Solimonas</taxon>
    </lineage>
</organism>
<proteinExistence type="predicted"/>
<dbReference type="PANTHER" id="PTHR45642">
    <property type="entry name" value="GDSL ESTERASE/LIPASE EXL3"/>
    <property type="match status" value="1"/>
</dbReference>
<sequence length="372" mass="39493">MRKILIALVLSTLAACDGGGNNSGVTKADFTSVRSFGASLTDSGTYGYKFTVQPGNGETFRLWNERIAATYGFDTSCPSYSYDGSSFSDTSQSTGCTNYAVAGSVINNYQPASGTVDETTPASIIKQLTDAASDGFDKTGLVLVGGDSGANDAAAMITYFLYAAQGSTTYQQYFAGRVLSIVPSATAYPYLSQGDLVTAGGLYMTALADKLAAAVEADVLDAGVSHVVIQNVLDVTKTPRFQTVLASLDTETATTVTEVAEGWIEAFNNELETQLGGDSRVVIVDFYTHFNDEMADPAQYGLTNVSEPVCDLIDQDISTCTTTDLEATIPSGESSSDWWKTYVFANDFHPTPYGHQLLAEMVTDALSKAGWL</sequence>
<dbReference type="SUPFAM" id="SSF52266">
    <property type="entry name" value="SGNH hydrolase"/>
    <property type="match status" value="1"/>
</dbReference>
<accession>A0A969W701</accession>
<name>A0A969W701_9GAMM</name>
<dbReference type="InterPro" id="IPR001087">
    <property type="entry name" value="GDSL"/>
</dbReference>
<evidence type="ECO:0000313" key="2">
    <source>
        <dbReference type="EMBL" id="NKF21767.1"/>
    </source>
</evidence>
<dbReference type="EMBL" id="JAAVXB010000002">
    <property type="protein sequence ID" value="NKF21767.1"/>
    <property type="molecule type" value="Genomic_DNA"/>
</dbReference>
<reference evidence="2" key="1">
    <citation type="submission" date="2020-03" db="EMBL/GenBank/DDBJ databases">
        <title>Solimonas marina sp. nov., isolated from deep seawater of the Pacific Ocean.</title>
        <authorList>
            <person name="Liu X."/>
            <person name="Lai Q."/>
            <person name="Sun F."/>
            <person name="Gai Y."/>
            <person name="Li G."/>
            <person name="Shao Z."/>
        </authorList>
    </citation>
    <scope>NUCLEOTIDE SEQUENCE</scope>
    <source>
        <strain evidence="2">C16B3</strain>
    </source>
</reference>
<keyword evidence="3" id="KW-1185">Reference proteome</keyword>
<keyword evidence="1" id="KW-0732">Signal</keyword>
<dbReference type="Proteomes" id="UP000653472">
    <property type="component" value="Unassembled WGS sequence"/>
</dbReference>
<dbReference type="Gene3D" id="3.40.50.1110">
    <property type="entry name" value="SGNH hydrolase"/>
    <property type="match status" value="1"/>
</dbReference>